<accession>A0A4Z1CLQ9</accession>
<proteinExistence type="predicted"/>
<reference evidence="5 6" key="1">
    <citation type="submission" date="2019-03" db="EMBL/GenBank/DDBJ databases">
        <authorList>
            <person name="Li J."/>
        </authorList>
    </citation>
    <scope>NUCLEOTIDE SEQUENCE [LARGE SCALE GENOMIC DNA]</scope>
    <source>
        <strain evidence="5 6">3058</strain>
    </source>
</reference>
<keyword evidence="2" id="KW-0238">DNA-binding</keyword>
<dbReference type="PROSITE" id="PS50949">
    <property type="entry name" value="HTH_GNTR"/>
    <property type="match status" value="1"/>
</dbReference>
<feature type="domain" description="HTH gntR-type" evidence="4">
    <location>
        <begin position="26"/>
        <end position="94"/>
    </location>
</feature>
<dbReference type="Gene3D" id="1.10.10.10">
    <property type="entry name" value="Winged helix-like DNA-binding domain superfamily/Winged helix DNA-binding domain"/>
    <property type="match status" value="1"/>
</dbReference>
<dbReference type="OrthoDB" id="7173258at2"/>
<sequence length="334" mass="35615">MSAPLVPDLDAALQRIAQGIDATSSVPVSVQLRGALEYGIAAGDIPSGSRLPSVRKLAATLRLSPVTVSNVFAALQERGQIEGRIGSGTFVTDRGIPCATHTRQLAALERQIASLVAAGRELGLSAQDIAFRVTMAASAAPRSLRIVVLGTFRDATSAYARDLSPYLSPDDIVMPWTTDRQDDLPVRIDLVVCPRTIATQAAELFPSIPQVSMILIPNEATRVALAGIRPDARVLLVSYFDDFLSVLKAGVARFAPHLGRVTAAARNADDLDDLLRDCDVLIHATGAEYLQSELGPGQTVIEYRHTPDSHAVQTQLLPALETLRTAATIKGETP</sequence>
<name>A0A4Z1CLQ9_9RHOB</name>
<dbReference type="CDD" id="cd07377">
    <property type="entry name" value="WHTH_GntR"/>
    <property type="match status" value="1"/>
</dbReference>
<evidence type="ECO:0000313" key="6">
    <source>
        <dbReference type="Proteomes" id="UP000297972"/>
    </source>
</evidence>
<evidence type="ECO:0000259" key="4">
    <source>
        <dbReference type="PROSITE" id="PS50949"/>
    </source>
</evidence>
<dbReference type="AlphaFoldDB" id="A0A4Z1CLQ9"/>
<evidence type="ECO:0000256" key="3">
    <source>
        <dbReference type="ARBA" id="ARBA00023163"/>
    </source>
</evidence>
<evidence type="ECO:0000256" key="1">
    <source>
        <dbReference type="ARBA" id="ARBA00023015"/>
    </source>
</evidence>
<dbReference type="Pfam" id="PF00392">
    <property type="entry name" value="GntR"/>
    <property type="match status" value="1"/>
</dbReference>
<dbReference type="PANTHER" id="PTHR38445:SF7">
    <property type="entry name" value="GNTR-FAMILY TRANSCRIPTIONAL REGULATOR"/>
    <property type="match status" value="1"/>
</dbReference>
<dbReference type="SUPFAM" id="SSF46785">
    <property type="entry name" value="Winged helix' DNA-binding domain"/>
    <property type="match status" value="1"/>
</dbReference>
<protein>
    <submittedName>
        <fullName evidence="5">GntR family transcriptional regulator</fullName>
    </submittedName>
</protein>
<comment type="caution">
    <text evidence="5">The sequence shown here is derived from an EMBL/GenBank/DDBJ whole genome shotgun (WGS) entry which is preliminary data.</text>
</comment>
<organism evidence="5 6">
    <name type="scientific">Paracoccus liaowanqingii</name>
    <dbReference type="NCBI Taxonomy" id="2560053"/>
    <lineage>
        <taxon>Bacteria</taxon>
        <taxon>Pseudomonadati</taxon>
        <taxon>Pseudomonadota</taxon>
        <taxon>Alphaproteobacteria</taxon>
        <taxon>Rhodobacterales</taxon>
        <taxon>Paracoccaceae</taxon>
        <taxon>Paracoccus</taxon>
    </lineage>
</organism>
<dbReference type="InterPro" id="IPR036390">
    <property type="entry name" value="WH_DNA-bd_sf"/>
</dbReference>
<dbReference type="SMART" id="SM00345">
    <property type="entry name" value="HTH_GNTR"/>
    <property type="match status" value="1"/>
</dbReference>
<gene>
    <name evidence="5" type="ORF">E4L95_08955</name>
</gene>
<evidence type="ECO:0000313" key="5">
    <source>
        <dbReference type="EMBL" id="TGN61841.1"/>
    </source>
</evidence>
<keyword evidence="6" id="KW-1185">Reference proteome</keyword>
<dbReference type="RefSeq" id="WP_135817324.1">
    <property type="nucleotide sequence ID" value="NZ_SRPG01000068.1"/>
</dbReference>
<keyword evidence="3" id="KW-0804">Transcription</keyword>
<keyword evidence="1" id="KW-0805">Transcription regulation</keyword>
<dbReference type="Proteomes" id="UP000297972">
    <property type="component" value="Unassembled WGS sequence"/>
</dbReference>
<dbReference type="EMBL" id="SRPG01000068">
    <property type="protein sequence ID" value="TGN61841.1"/>
    <property type="molecule type" value="Genomic_DNA"/>
</dbReference>
<dbReference type="GO" id="GO:0003700">
    <property type="term" value="F:DNA-binding transcription factor activity"/>
    <property type="evidence" value="ECO:0007669"/>
    <property type="project" value="InterPro"/>
</dbReference>
<dbReference type="PANTHER" id="PTHR38445">
    <property type="entry name" value="HTH-TYPE TRANSCRIPTIONAL REPRESSOR YTRA"/>
    <property type="match status" value="1"/>
</dbReference>
<dbReference type="InterPro" id="IPR036388">
    <property type="entry name" value="WH-like_DNA-bd_sf"/>
</dbReference>
<dbReference type="GO" id="GO:0003677">
    <property type="term" value="F:DNA binding"/>
    <property type="evidence" value="ECO:0007669"/>
    <property type="project" value="UniProtKB-KW"/>
</dbReference>
<evidence type="ECO:0000256" key="2">
    <source>
        <dbReference type="ARBA" id="ARBA00023125"/>
    </source>
</evidence>
<dbReference type="InterPro" id="IPR000524">
    <property type="entry name" value="Tscrpt_reg_HTH_GntR"/>
</dbReference>